<dbReference type="GO" id="GO:0003723">
    <property type="term" value="F:RNA binding"/>
    <property type="evidence" value="ECO:0007669"/>
    <property type="project" value="InterPro"/>
</dbReference>
<dbReference type="AlphaFoldDB" id="A0A1G2IGH9"/>
<dbReference type="SUPFAM" id="SSF82708">
    <property type="entry name" value="R3H domain"/>
    <property type="match status" value="1"/>
</dbReference>
<proteinExistence type="predicted"/>
<dbReference type="InterPro" id="IPR039247">
    <property type="entry name" value="KhpB"/>
</dbReference>
<dbReference type="SMART" id="SM00393">
    <property type="entry name" value="R3H"/>
    <property type="match status" value="1"/>
</dbReference>
<reference evidence="2 3" key="1">
    <citation type="journal article" date="2016" name="Nat. Commun.">
        <title>Thousands of microbial genomes shed light on interconnected biogeochemical processes in an aquifer system.</title>
        <authorList>
            <person name="Anantharaman K."/>
            <person name="Brown C.T."/>
            <person name="Hug L.A."/>
            <person name="Sharon I."/>
            <person name="Castelle C.J."/>
            <person name="Probst A.J."/>
            <person name="Thomas B.C."/>
            <person name="Singh A."/>
            <person name="Wilkins M.J."/>
            <person name="Karaoz U."/>
            <person name="Brodie E.L."/>
            <person name="Williams K.H."/>
            <person name="Hubbard S.S."/>
            <person name="Banfield J.F."/>
        </authorList>
    </citation>
    <scope>NUCLEOTIDE SEQUENCE [LARGE SCALE GENOMIC DNA]</scope>
</reference>
<dbReference type="InterPro" id="IPR036867">
    <property type="entry name" value="R3H_dom_sf"/>
</dbReference>
<protein>
    <recommendedName>
        <fullName evidence="1">R3H domain-containing protein</fullName>
    </recommendedName>
</protein>
<dbReference type="InterPro" id="IPR001374">
    <property type="entry name" value="R3H_dom"/>
</dbReference>
<dbReference type="Proteomes" id="UP000176774">
    <property type="component" value="Unassembled WGS sequence"/>
</dbReference>
<dbReference type="Gene3D" id="3.30.300.20">
    <property type="match status" value="1"/>
</dbReference>
<gene>
    <name evidence="2" type="ORF">A2908_00875</name>
</gene>
<evidence type="ECO:0000313" key="3">
    <source>
        <dbReference type="Proteomes" id="UP000176774"/>
    </source>
</evidence>
<name>A0A1G2IGH9_9BACT</name>
<dbReference type="Gene3D" id="3.30.1370.50">
    <property type="entry name" value="R3H-like domain"/>
    <property type="match status" value="1"/>
</dbReference>
<feature type="domain" description="R3H" evidence="1">
    <location>
        <begin position="99"/>
        <end position="165"/>
    </location>
</feature>
<dbReference type="STRING" id="1802214.A2908_00875"/>
<dbReference type="PANTHER" id="PTHR35800:SF1">
    <property type="entry name" value="RNA-BINDING PROTEIN KHPB"/>
    <property type="match status" value="1"/>
</dbReference>
<evidence type="ECO:0000259" key="1">
    <source>
        <dbReference type="PROSITE" id="PS51061"/>
    </source>
</evidence>
<dbReference type="EMBL" id="MHPA01000005">
    <property type="protein sequence ID" value="OGZ73886.1"/>
    <property type="molecule type" value="Genomic_DNA"/>
</dbReference>
<organism evidence="2 3">
    <name type="scientific">Candidatus Staskawiczbacteria bacterium RIFCSPLOWO2_01_FULL_38_12b</name>
    <dbReference type="NCBI Taxonomy" id="1802214"/>
    <lineage>
        <taxon>Bacteria</taxon>
        <taxon>Candidatus Staskawicziibacteriota</taxon>
    </lineage>
</organism>
<dbReference type="CDD" id="cd02644">
    <property type="entry name" value="R3H_jag"/>
    <property type="match status" value="1"/>
</dbReference>
<dbReference type="InterPro" id="IPR034079">
    <property type="entry name" value="R3H_KhpB"/>
</dbReference>
<dbReference type="PROSITE" id="PS51061">
    <property type="entry name" value="R3H"/>
    <property type="match status" value="1"/>
</dbReference>
<comment type="caution">
    <text evidence="2">The sequence shown here is derived from an EMBL/GenBank/DDBJ whole genome shotgun (WGS) entry which is preliminary data.</text>
</comment>
<dbReference type="InterPro" id="IPR015946">
    <property type="entry name" value="KH_dom-like_a/b"/>
</dbReference>
<dbReference type="PANTHER" id="PTHR35800">
    <property type="entry name" value="PROTEIN JAG"/>
    <property type="match status" value="1"/>
</dbReference>
<evidence type="ECO:0000313" key="2">
    <source>
        <dbReference type="EMBL" id="OGZ73886.1"/>
    </source>
</evidence>
<accession>A0A1G2IGH9</accession>
<sequence length="165" mass="18877">MEEKELEIIKKTTEELLENMTIKAFTVVVALLLPKKEESGEALGAKDSIIINIAMEDPQMLIGQNGQTLFELSRLLRIILQKKLKNDFYVELDINDYKKNKVEYLKNMAKDAADQVSLTKEKKILPPMPSYERRVIHMELAQRKDVIGQSQGEGFERCIIVSPVV</sequence>
<dbReference type="Pfam" id="PF01424">
    <property type="entry name" value="R3H"/>
    <property type="match status" value="1"/>
</dbReference>